<reference evidence="2 3" key="1">
    <citation type="submission" date="2019-03" db="EMBL/GenBank/DDBJ databases">
        <title>Genomic Encyclopedia of Type Strains, Phase IV (KMG-IV): sequencing the most valuable type-strain genomes for metagenomic binning, comparative biology and taxonomic classification.</title>
        <authorList>
            <person name="Goeker M."/>
        </authorList>
    </citation>
    <scope>NUCLEOTIDE SEQUENCE [LARGE SCALE GENOMIC DNA]</scope>
    <source>
        <strain evidence="2 3">DSM 29487</strain>
    </source>
</reference>
<dbReference type="Proteomes" id="UP000295515">
    <property type="component" value="Unassembled WGS sequence"/>
</dbReference>
<gene>
    <name evidence="2" type="ORF">EDD60_11534</name>
</gene>
<comment type="caution">
    <text evidence="2">The sequence shown here is derived from an EMBL/GenBank/DDBJ whole genome shotgun (WGS) entry which is preliminary data.</text>
</comment>
<name>A0A4R3YV30_9FIRM</name>
<feature type="transmembrane region" description="Helical" evidence="1">
    <location>
        <begin position="33"/>
        <end position="57"/>
    </location>
</feature>
<evidence type="ECO:0000313" key="2">
    <source>
        <dbReference type="EMBL" id="TCV96955.1"/>
    </source>
</evidence>
<protein>
    <submittedName>
        <fullName evidence="2">Uncharacterized protein</fullName>
    </submittedName>
</protein>
<keyword evidence="1" id="KW-1133">Transmembrane helix</keyword>
<keyword evidence="1" id="KW-0812">Transmembrane</keyword>
<accession>A0A4R3YV30</accession>
<dbReference type="EMBL" id="SMCQ01000015">
    <property type="protein sequence ID" value="TCV96955.1"/>
    <property type="molecule type" value="Genomic_DNA"/>
</dbReference>
<dbReference type="InterPro" id="IPR046690">
    <property type="entry name" value="DUF6560"/>
</dbReference>
<evidence type="ECO:0000313" key="3">
    <source>
        <dbReference type="Proteomes" id="UP000295515"/>
    </source>
</evidence>
<feature type="transmembrane region" description="Helical" evidence="1">
    <location>
        <begin position="63"/>
        <end position="84"/>
    </location>
</feature>
<feature type="transmembrane region" description="Helical" evidence="1">
    <location>
        <begin position="280"/>
        <end position="299"/>
    </location>
</feature>
<sequence length="404" mass="47368">MKICRNTCLFFFASVIMNAGDFMKKIVIKENKIPLIVGIIDTLFFGFCLIFSMIDGITSHDLVQIVLCGVIFGSFTFLGIGLILDALLRCVVITQEECYSRSFYGVKKSFDYTDISYCLMIIKNHHIQYRLYRSNHQKLASFEDNMIGSEGLISHFMKHNIPIQKKYSHAFQTKKTNTSMQSRWTSLEQQMKKRLDILKIICAVLMLVSLFFFNHSIKLIIYLIIPLIWYGLYIYFYPTMFFDTSSKSSHLGFPYIIVGIDIIVLLKLSYMANIQNMTRFFYMIVMMTIVLFTPFLIVYQRSKKLTRLLGVVMALMVYSFVSSYSWNWLFCKDIVHEQVQVVDFKEIHTTKGGSSYYLYIDTSQQKHVKLECSKNIYEKAKQTHHVILCQRKSIFEICYWNVHL</sequence>
<dbReference type="AlphaFoldDB" id="A0A4R3YV30"/>
<keyword evidence="1" id="KW-0472">Membrane</keyword>
<keyword evidence="3" id="KW-1185">Reference proteome</keyword>
<evidence type="ECO:0000256" key="1">
    <source>
        <dbReference type="SAM" id="Phobius"/>
    </source>
</evidence>
<organism evidence="2 3">
    <name type="scientific">Longibaculum muris</name>
    <dbReference type="NCBI Taxonomy" id="1796628"/>
    <lineage>
        <taxon>Bacteria</taxon>
        <taxon>Bacillati</taxon>
        <taxon>Bacillota</taxon>
        <taxon>Erysipelotrichia</taxon>
        <taxon>Erysipelotrichales</taxon>
        <taxon>Coprobacillaceae</taxon>
        <taxon>Longibaculum</taxon>
    </lineage>
</organism>
<dbReference type="Pfam" id="PF20197">
    <property type="entry name" value="DUF6560"/>
    <property type="match status" value="1"/>
</dbReference>
<feature type="transmembrane region" description="Helical" evidence="1">
    <location>
        <begin position="219"/>
        <end position="238"/>
    </location>
</feature>
<feature type="transmembrane region" description="Helical" evidence="1">
    <location>
        <begin position="250"/>
        <end position="268"/>
    </location>
</feature>
<proteinExistence type="predicted"/>
<feature type="transmembrane region" description="Helical" evidence="1">
    <location>
        <begin position="308"/>
        <end position="329"/>
    </location>
</feature>